<evidence type="ECO:0000256" key="1">
    <source>
        <dbReference type="SAM" id="MobiDB-lite"/>
    </source>
</evidence>
<dbReference type="Proteomes" id="UP000829196">
    <property type="component" value="Unassembled WGS sequence"/>
</dbReference>
<comment type="caution">
    <text evidence="2">The sequence shown here is derived from an EMBL/GenBank/DDBJ whole genome shotgun (WGS) entry which is preliminary data.</text>
</comment>
<sequence length="169" mass="19829">MFGVAQPRFIHLFTHATQLLKPRGEGSKSKAEATPQSRLSSFLQAARRYWLSQQIKRILSFRVSSLDGRFVYTINWYQSYNPRWRREAKGWPPVKNTALKPYERSTPVWRDKPKLSQQISTVFSVRFGVSYDRLTPVWIGTKPPGQSYRQPYWQRQQDMGSEQIESAND</sequence>
<evidence type="ECO:0000313" key="3">
    <source>
        <dbReference type="Proteomes" id="UP000829196"/>
    </source>
</evidence>
<protein>
    <submittedName>
        <fullName evidence="2">Uncharacterized protein</fullName>
    </submittedName>
</protein>
<organism evidence="2 3">
    <name type="scientific">Dendrobium nobile</name>
    <name type="common">Orchid</name>
    <dbReference type="NCBI Taxonomy" id="94219"/>
    <lineage>
        <taxon>Eukaryota</taxon>
        <taxon>Viridiplantae</taxon>
        <taxon>Streptophyta</taxon>
        <taxon>Embryophyta</taxon>
        <taxon>Tracheophyta</taxon>
        <taxon>Spermatophyta</taxon>
        <taxon>Magnoliopsida</taxon>
        <taxon>Liliopsida</taxon>
        <taxon>Asparagales</taxon>
        <taxon>Orchidaceae</taxon>
        <taxon>Epidendroideae</taxon>
        <taxon>Malaxideae</taxon>
        <taxon>Dendrobiinae</taxon>
        <taxon>Dendrobium</taxon>
    </lineage>
</organism>
<name>A0A8T3B7A7_DENNO</name>
<reference evidence="2" key="1">
    <citation type="journal article" date="2022" name="Front. Genet.">
        <title>Chromosome-Scale Assembly of the Dendrobium nobile Genome Provides Insights Into the Molecular Mechanism of the Biosynthesis of the Medicinal Active Ingredient of Dendrobium.</title>
        <authorList>
            <person name="Xu Q."/>
            <person name="Niu S.-C."/>
            <person name="Li K.-L."/>
            <person name="Zheng P.-J."/>
            <person name="Zhang X.-J."/>
            <person name="Jia Y."/>
            <person name="Liu Y."/>
            <person name="Niu Y.-X."/>
            <person name="Yu L.-H."/>
            <person name="Chen D.-F."/>
            <person name="Zhang G.-Q."/>
        </authorList>
    </citation>
    <scope>NUCLEOTIDE SEQUENCE</scope>
    <source>
        <tissue evidence="2">Leaf</tissue>
    </source>
</reference>
<feature type="region of interest" description="Disordered" evidence="1">
    <location>
        <begin position="145"/>
        <end position="169"/>
    </location>
</feature>
<dbReference type="AlphaFoldDB" id="A0A8T3B7A7"/>
<gene>
    <name evidence="2" type="ORF">KFK09_013389</name>
</gene>
<dbReference type="EMBL" id="JAGYWB010000010">
    <property type="protein sequence ID" value="KAI0507267.1"/>
    <property type="molecule type" value="Genomic_DNA"/>
</dbReference>
<proteinExistence type="predicted"/>
<evidence type="ECO:0000313" key="2">
    <source>
        <dbReference type="EMBL" id="KAI0507267.1"/>
    </source>
</evidence>
<accession>A0A8T3B7A7</accession>
<feature type="compositionally biased region" description="Polar residues" evidence="1">
    <location>
        <begin position="147"/>
        <end position="169"/>
    </location>
</feature>
<keyword evidence="3" id="KW-1185">Reference proteome</keyword>